<comment type="similarity">
    <text evidence="1">Belongs to the glycosyl hydrolase 65 family.</text>
</comment>
<dbReference type="GO" id="GO:0016757">
    <property type="term" value="F:glycosyltransferase activity"/>
    <property type="evidence" value="ECO:0007669"/>
    <property type="project" value="UniProtKB-KW"/>
</dbReference>
<dbReference type="GO" id="GO:0005975">
    <property type="term" value="P:carbohydrate metabolic process"/>
    <property type="evidence" value="ECO:0007669"/>
    <property type="project" value="InterPro"/>
</dbReference>
<organism evidence="11 12">
    <name type="scientific">Nocardia fluminea</name>
    <dbReference type="NCBI Taxonomy" id="134984"/>
    <lineage>
        <taxon>Bacteria</taxon>
        <taxon>Bacillati</taxon>
        <taxon>Actinomycetota</taxon>
        <taxon>Actinomycetes</taxon>
        <taxon>Mycobacteriales</taxon>
        <taxon>Nocardiaceae</taxon>
        <taxon>Nocardia</taxon>
    </lineage>
</organism>
<name>A0A2N3VL62_9NOCA</name>
<evidence type="ECO:0000313" key="12">
    <source>
        <dbReference type="Proteomes" id="UP000233766"/>
    </source>
</evidence>
<feature type="compositionally biased region" description="Polar residues" evidence="7">
    <location>
        <begin position="1"/>
        <end position="12"/>
    </location>
</feature>
<evidence type="ECO:0000256" key="1">
    <source>
        <dbReference type="ARBA" id="ARBA00006768"/>
    </source>
</evidence>
<reference evidence="11 12" key="1">
    <citation type="submission" date="2017-12" db="EMBL/GenBank/DDBJ databases">
        <title>Sequencing the genomes of 1000 Actinobacteria strains.</title>
        <authorList>
            <person name="Klenk H.-P."/>
        </authorList>
    </citation>
    <scope>NUCLEOTIDE SEQUENCE [LARGE SCALE GENOMIC DNA]</scope>
    <source>
        <strain evidence="11 12">DSM 44489</strain>
    </source>
</reference>
<evidence type="ECO:0000256" key="6">
    <source>
        <dbReference type="PIRSR" id="PIRSR036289-51"/>
    </source>
</evidence>
<evidence type="ECO:0000259" key="8">
    <source>
        <dbReference type="Pfam" id="PF03632"/>
    </source>
</evidence>
<dbReference type="Pfam" id="PF03636">
    <property type="entry name" value="Glyco_hydro_65N"/>
    <property type="match status" value="1"/>
</dbReference>
<evidence type="ECO:0000259" key="9">
    <source>
        <dbReference type="Pfam" id="PF03633"/>
    </source>
</evidence>
<dbReference type="PIRSF" id="PIRSF036289">
    <property type="entry name" value="Glycosyl_hydrolase_malt_phosph"/>
    <property type="match status" value="1"/>
</dbReference>
<sequence>MHSAYMQTNPASRASGDGETANAATHPREPTWSVVEHGWNPQRANYFETIFTVGNGRLGTRGSLEERHTGALPGTFIAGVYDAYDSPVIDLVNAPDWLDSEIFVDGLRLDTESAQVIEHRRSLDLRSGVLHRDTVFGLPGGARARLRTERFASTADRDLCCLRIEVTCLDHAGAVTVRTGIDGNRRNLERLPTYREQTAFGHERKWDKWAKSTHLVSVGARFDGAVGVLESRTIDSGLDLAFALTCSGEGGRRHQRSRHDGIEVQWHFDVGPGETVRVDKLVGLATSRDHLAVRPERERALDTVARAGSFDTAAAANRAAWDRQWVDADCSVVGDDRVTQALRFAIYHLLIAANPDDPTVSIGAKALSGEGYRGHVFWDTEVMLLPFFLFTQPRAARALLGYRHHTLPGAREVAADNGTGGARFAWESADTGREECPRYTPDGKERFYTREEELHITADIAYAIIRYAAVTGDDDYLFGQGAEILFETARFWVQRCTEDGDSLVLRTVMGPDEFHSHVDNNAFTNKLVHWHLRQAAAVYERMSRERRERLHDLMASIGLDPSEPAGWRAAADRLRAPTDPDCGVIEQFDGYFDRTVVPIVDWDAHGMPRLPVRYSPFDCEATSLLKQPDVVMLLHMLPDEYSMATRRLNYEFYEQRTMHKSSLSPSIHAIVGLQVGDSRTAQRYFERSAFVDLDDNQGNTEEGIHIASAAGTWQVATHGFGGVRADADGLRFTPALPGSWQRLRFSVHWRGRPVRADLGHRDARFELLGAGPPVRIIVWGEPVTLEPGVVVEVAAP</sequence>
<dbReference type="EMBL" id="PJMW01000002">
    <property type="protein sequence ID" value="PKV82365.1"/>
    <property type="molecule type" value="Genomic_DNA"/>
</dbReference>
<dbReference type="SUPFAM" id="SSF48208">
    <property type="entry name" value="Six-hairpin glycosidases"/>
    <property type="match status" value="1"/>
</dbReference>
<dbReference type="PANTHER" id="PTHR11051:SF8">
    <property type="entry name" value="PROTEIN-GLUCOSYLGALACTOSYLHYDROXYLYSINE GLUCOSIDASE"/>
    <property type="match status" value="1"/>
</dbReference>
<dbReference type="InterPro" id="IPR012341">
    <property type="entry name" value="6hp_glycosidase-like_sf"/>
</dbReference>
<evidence type="ECO:0000256" key="7">
    <source>
        <dbReference type="SAM" id="MobiDB-lite"/>
    </source>
</evidence>
<keyword evidence="3" id="KW-0808">Transferase</keyword>
<evidence type="ECO:0000256" key="5">
    <source>
        <dbReference type="PIRSR" id="PIRSR036289-50"/>
    </source>
</evidence>
<evidence type="ECO:0000259" key="10">
    <source>
        <dbReference type="Pfam" id="PF03636"/>
    </source>
</evidence>
<dbReference type="Gene3D" id="1.50.10.10">
    <property type="match status" value="1"/>
</dbReference>
<dbReference type="RefSeq" id="WP_101467939.1">
    <property type="nucleotide sequence ID" value="NZ_PJMW01000002.1"/>
</dbReference>
<dbReference type="AlphaFoldDB" id="A0A2N3VL62"/>
<dbReference type="GO" id="GO:0030246">
    <property type="term" value="F:carbohydrate binding"/>
    <property type="evidence" value="ECO:0007669"/>
    <property type="project" value="InterPro"/>
</dbReference>
<dbReference type="Pfam" id="PF03633">
    <property type="entry name" value="Glyco_hydro_65C"/>
    <property type="match status" value="1"/>
</dbReference>
<keyword evidence="4" id="KW-0378">Hydrolase</keyword>
<evidence type="ECO:0000256" key="3">
    <source>
        <dbReference type="ARBA" id="ARBA00022679"/>
    </source>
</evidence>
<evidence type="ECO:0000256" key="2">
    <source>
        <dbReference type="ARBA" id="ARBA00022676"/>
    </source>
</evidence>
<dbReference type="Gene3D" id="2.70.98.40">
    <property type="entry name" value="Glycoside hydrolase, family 65, N-terminal domain"/>
    <property type="match status" value="1"/>
</dbReference>
<feature type="domain" description="Glycoside hydrolase family 65 C-terminal" evidence="9">
    <location>
        <begin position="724"/>
        <end position="785"/>
    </location>
</feature>
<dbReference type="Proteomes" id="UP000233766">
    <property type="component" value="Unassembled WGS sequence"/>
</dbReference>
<feature type="binding site" evidence="6">
    <location>
        <begin position="626"/>
        <end position="627"/>
    </location>
    <ligand>
        <name>substrate</name>
    </ligand>
</feature>
<dbReference type="InterPro" id="IPR005195">
    <property type="entry name" value="Glyco_hydro_65_M"/>
</dbReference>
<dbReference type="Gene3D" id="2.60.420.10">
    <property type="entry name" value="Maltose phosphorylase, domain 3"/>
    <property type="match status" value="1"/>
</dbReference>
<dbReference type="SUPFAM" id="SSF74650">
    <property type="entry name" value="Galactose mutarotase-like"/>
    <property type="match status" value="1"/>
</dbReference>
<dbReference type="InterPro" id="IPR037018">
    <property type="entry name" value="GH65_N"/>
</dbReference>
<dbReference type="PANTHER" id="PTHR11051">
    <property type="entry name" value="GLYCOSYL HYDROLASE-RELATED"/>
    <property type="match status" value="1"/>
</dbReference>
<accession>A0A2N3VL62</accession>
<feature type="domain" description="Glycoside hydrolase family 65 central catalytic" evidence="8">
    <location>
        <begin position="343"/>
        <end position="714"/>
    </location>
</feature>
<dbReference type="Pfam" id="PF03632">
    <property type="entry name" value="Glyco_hydro_65m"/>
    <property type="match status" value="1"/>
</dbReference>
<proteinExistence type="inferred from homology"/>
<gene>
    <name evidence="11" type="ORF">ATK86_6852</name>
</gene>
<feature type="binding site" evidence="6">
    <location>
        <begin position="378"/>
        <end position="379"/>
    </location>
    <ligand>
        <name>substrate</name>
    </ligand>
</feature>
<feature type="domain" description="Glycoside hydrolase family 65 N-terminal" evidence="10">
    <location>
        <begin position="36"/>
        <end position="288"/>
    </location>
</feature>
<keyword evidence="12" id="KW-1185">Reference proteome</keyword>
<protein>
    <submittedName>
        <fullName evidence="11">Kojibiose phosphorylase</fullName>
    </submittedName>
</protein>
<keyword evidence="4" id="KW-0326">Glycosidase</keyword>
<keyword evidence="2" id="KW-0328">Glycosyltransferase</keyword>
<dbReference type="GO" id="GO:0004553">
    <property type="term" value="F:hydrolase activity, hydrolyzing O-glycosyl compounds"/>
    <property type="evidence" value="ECO:0007669"/>
    <property type="project" value="TreeGrafter"/>
</dbReference>
<feature type="region of interest" description="Disordered" evidence="7">
    <location>
        <begin position="1"/>
        <end position="32"/>
    </location>
</feature>
<dbReference type="InterPro" id="IPR005196">
    <property type="entry name" value="Glyco_hydro_65_N"/>
</dbReference>
<evidence type="ECO:0000256" key="4">
    <source>
        <dbReference type="ARBA" id="ARBA00023295"/>
    </source>
</evidence>
<dbReference type="InterPro" id="IPR011013">
    <property type="entry name" value="Gal_mutarotase_sf_dom"/>
</dbReference>
<evidence type="ECO:0000313" key="11">
    <source>
        <dbReference type="EMBL" id="PKV82365.1"/>
    </source>
</evidence>
<dbReference type="InterPro" id="IPR008928">
    <property type="entry name" value="6-hairpin_glycosidase_sf"/>
</dbReference>
<comment type="caution">
    <text evidence="11">The sequence shown here is derived from an EMBL/GenBank/DDBJ whole genome shotgun (WGS) entry which is preliminary data.</text>
</comment>
<dbReference type="InterPro" id="IPR005194">
    <property type="entry name" value="Glyco_hydro_65_C"/>
</dbReference>
<dbReference type="InterPro" id="IPR017045">
    <property type="entry name" value="Malt_Pase/Glycosyl_Hdrlase"/>
</dbReference>
<feature type="active site" description="Proton donor" evidence="5">
    <location>
        <position position="513"/>
    </location>
</feature>